<evidence type="ECO:0000313" key="11">
    <source>
        <dbReference type="EMBL" id="QEC50326.1"/>
    </source>
</evidence>
<evidence type="ECO:0000256" key="7">
    <source>
        <dbReference type="ARBA" id="ARBA00023136"/>
    </source>
</evidence>
<evidence type="ECO:0000256" key="6">
    <source>
        <dbReference type="ARBA" id="ARBA00022989"/>
    </source>
</evidence>
<keyword evidence="6 8" id="KW-1133">Transmembrane helix</keyword>
<dbReference type="GO" id="GO:0016763">
    <property type="term" value="F:pentosyltransferase activity"/>
    <property type="evidence" value="ECO:0007669"/>
    <property type="project" value="TreeGrafter"/>
</dbReference>
<keyword evidence="3" id="KW-0328">Glycosyltransferase</keyword>
<reference evidence="11 12" key="1">
    <citation type="journal article" date="2018" name="J. Microbiol.">
        <title>Baekduia soli gen. nov., sp. nov., a novel bacterium isolated from the soil of Baekdu Mountain and proposal of a novel family name, Baekduiaceae fam. nov.</title>
        <authorList>
            <person name="An D.S."/>
            <person name="Siddiqi M.Z."/>
            <person name="Kim K.H."/>
            <person name="Yu H.S."/>
            <person name="Im W.T."/>
        </authorList>
    </citation>
    <scope>NUCLEOTIDE SEQUENCE [LARGE SCALE GENOMIC DNA]</scope>
    <source>
        <strain evidence="11 12">BR7-21</strain>
    </source>
</reference>
<keyword evidence="9" id="KW-0732">Signal</keyword>
<dbReference type="InterPro" id="IPR050297">
    <property type="entry name" value="LipidA_mod_glycosyltrf_83"/>
</dbReference>
<evidence type="ECO:0000256" key="4">
    <source>
        <dbReference type="ARBA" id="ARBA00022679"/>
    </source>
</evidence>
<dbReference type="EMBL" id="CP042430">
    <property type="protein sequence ID" value="QEC50326.1"/>
    <property type="molecule type" value="Genomic_DNA"/>
</dbReference>
<evidence type="ECO:0000256" key="1">
    <source>
        <dbReference type="ARBA" id="ARBA00004651"/>
    </source>
</evidence>
<evidence type="ECO:0000256" key="9">
    <source>
        <dbReference type="SAM" id="SignalP"/>
    </source>
</evidence>
<sequence>MTVGPRPRVWIPAVAAAALGARALAVGLTPGYVPRHDDHSYVQHALALADTAAYPRFSDHGHAVATAYRAPGFPMLLALVDRVLGPGLTSERAVQVVVGAVLAVLVGIVARELWGPRTALAAAALAAVSPVLVLFGASLISEPLFTALMLGALACALHARGRLPWAAAAGLLAAGAALTRPEGLAVAVGVALCAGGRRAAAVALVATLVGVTPWTIRNAEALHAFVPVSTETGNTLAGTYNAASLHDARWRDPRLSDLYPAARRAHRDDEAATDRALTHAALRFAAAHPAYVLHVAGANAMRLAGAVPASFARLSLRTVSLPVAPAGLLRGALLITTLLGLAGAGTAAARRAPPGWWLAGAVVLLAALLVNAEQRFAVPLQPFLLALAPLPFTRGT</sequence>
<dbReference type="KEGG" id="bsol:FSW04_23905"/>
<gene>
    <name evidence="11" type="ORF">FSW04_23905</name>
</gene>
<evidence type="ECO:0000256" key="8">
    <source>
        <dbReference type="SAM" id="Phobius"/>
    </source>
</evidence>
<feature type="transmembrane region" description="Helical" evidence="8">
    <location>
        <begin position="118"/>
        <end position="137"/>
    </location>
</feature>
<feature type="transmembrane region" description="Helical" evidence="8">
    <location>
        <begin position="327"/>
        <end position="349"/>
    </location>
</feature>
<dbReference type="OrthoDB" id="5241619at2"/>
<dbReference type="Pfam" id="PF13231">
    <property type="entry name" value="PMT_2"/>
    <property type="match status" value="1"/>
</dbReference>
<proteinExistence type="predicted"/>
<dbReference type="Proteomes" id="UP000321805">
    <property type="component" value="Chromosome"/>
</dbReference>
<evidence type="ECO:0000313" key="12">
    <source>
        <dbReference type="Proteomes" id="UP000321805"/>
    </source>
</evidence>
<feature type="signal peptide" evidence="9">
    <location>
        <begin position="1"/>
        <end position="25"/>
    </location>
</feature>
<dbReference type="InterPro" id="IPR038731">
    <property type="entry name" value="RgtA/B/C-like"/>
</dbReference>
<feature type="transmembrane region" description="Helical" evidence="8">
    <location>
        <begin position="93"/>
        <end position="111"/>
    </location>
</feature>
<comment type="subcellular location">
    <subcellularLocation>
        <location evidence="1">Cell membrane</location>
        <topology evidence="1">Multi-pass membrane protein</topology>
    </subcellularLocation>
</comment>
<name>A0A5B8UAZ5_9ACTN</name>
<evidence type="ECO:0000256" key="2">
    <source>
        <dbReference type="ARBA" id="ARBA00022475"/>
    </source>
</evidence>
<keyword evidence="4" id="KW-0808">Transferase</keyword>
<evidence type="ECO:0000256" key="5">
    <source>
        <dbReference type="ARBA" id="ARBA00022692"/>
    </source>
</evidence>
<dbReference type="PANTHER" id="PTHR33908">
    <property type="entry name" value="MANNOSYLTRANSFERASE YKCB-RELATED"/>
    <property type="match status" value="1"/>
</dbReference>
<keyword evidence="2" id="KW-1003">Cell membrane</keyword>
<feature type="chain" id="PRO_5039312307" description="Glycosyltransferase RgtA/B/C/D-like domain-containing protein" evidence="9">
    <location>
        <begin position="26"/>
        <end position="396"/>
    </location>
</feature>
<dbReference type="GO" id="GO:0009103">
    <property type="term" value="P:lipopolysaccharide biosynthetic process"/>
    <property type="evidence" value="ECO:0007669"/>
    <property type="project" value="UniProtKB-ARBA"/>
</dbReference>
<keyword evidence="7 8" id="KW-0472">Membrane</keyword>
<evidence type="ECO:0000259" key="10">
    <source>
        <dbReference type="Pfam" id="PF13231"/>
    </source>
</evidence>
<feature type="transmembrane region" description="Helical" evidence="8">
    <location>
        <begin position="355"/>
        <end position="372"/>
    </location>
</feature>
<keyword evidence="5 8" id="KW-0812">Transmembrane</keyword>
<dbReference type="PANTHER" id="PTHR33908:SF11">
    <property type="entry name" value="MEMBRANE PROTEIN"/>
    <property type="match status" value="1"/>
</dbReference>
<accession>A0A5B8UAZ5</accession>
<dbReference type="RefSeq" id="WP_146922838.1">
    <property type="nucleotide sequence ID" value="NZ_CP042430.1"/>
</dbReference>
<organism evidence="11 12">
    <name type="scientific">Baekduia soli</name>
    <dbReference type="NCBI Taxonomy" id="496014"/>
    <lineage>
        <taxon>Bacteria</taxon>
        <taxon>Bacillati</taxon>
        <taxon>Actinomycetota</taxon>
        <taxon>Thermoleophilia</taxon>
        <taxon>Solirubrobacterales</taxon>
        <taxon>Baekduiaceae</taxon>
        <taxon>Baekduia</taxon>
    </lineage>
</organism>
<dbReference type="GO" id="GO:0005886">
    <property type="term" value="C:plasma membrane"/>
    <property type="evidence" value="ECO:0007669"/>
    <property type="project" value="UniProtKB-SubCell"/>
</dbReference>
<dbReference type="AlphaFoldDB" id="A0A5B8UAZ5"/>
<evidence type="ECO:0000256" key="3">
    <source>
        <dbReference type="ARBA" id="ARBA00022676"/>
    </source>
</evidence>
<protein>
    <recommendedName>
        <fullName evidence="10">Glycosyltransferase RgtA/B/C/D-like domain-containing protein</fullName>
    </recommendedName>
</protein>
<feature type="domain" description="Glycosyltransferase RgtA/B/C/D-like" evidence="10">
    <location>
        <begin position="69"/>
        <end position="191"/>
    </location>
</feature>
<keyword evidence="12" id="KW-1185">Reference proteome</keyword>